<dbReference type="AlphaFoldDB" id="A0AAN9V8Q1"/>
<proteinExistence type="predicted"/>
<evidence type="ECO:0000256" key="2">
    <source>
        <dbReference type="SAM" id="Phobius"/>
    </source>
</evidence>
<sequence length="498" mass="53285">MRLCERAAPAAAAAQRPPPTAPPPPPPPPSPPPSPPQPPPPPARCRRRRRRGALALADALFSAGVVAPTVVGYWRGTWCLMDWFVGEWAWAPSLAAGLAGHLLFTLGQHWLAAAGALLWGAPGRRPGERCEGAAAAATLSVPAADGARRCGRRLAGIVASRLYTAVFGFCCVNTWRGMYKLLDQHTGLDPRVVLAITLFGVTALVALRTLRNISSPPFTLVTDCADGYFDVRTMFRVPSTRHTYLYVLDCLFSVLVVGTLVVFVWRGVWTLLDLYLYPDQPPESSWASLALGYAIVGVTFALQPLLKRLCARLSGLCRLLVADVYLFFAFLGTVNLWRGFWNLLNEYFLVEQPLLSFWVTHVVCLLLLMLLNCSNSILVRGVYIDAEEDGGKCVDFPTHYLRLFVKERRGLAAEGAAEEQLERILPANGTTAVTLVAAAPPAPAPAPAPAGKAALAGAGAGATDGLTAPPGALALYPPSLPSNHLPLAALLAPPKSAL</sequence>
<dbReference type="PANTHER" id="PTHR35270">
    <property type="entry name" value="FUSELESS, ISOFORM A"/>
    <property type="match status" value="1"/>
</dbReference>
<feature type="transmembrane region" description="Helical" evidence="2">
    <location>
        <begin position="53"/>
        <end position="74"/>
    </location>
</feature>
<feature type="transmembrane region" description="Helical" evidence="2">
    <location>
        <begin position="94"/>
        <end position="119"/>
    </location>
</feature>
<keyword evidence="4" id="KW-1185">Reference proteome</keyword>
<name>A0AAN9V8Q1_9ORTH</name>
<dbReference type="EMBL" id="JAZDUA010000613">
    <property type="protein sequence ID" value="KAK7790557.1"/>
    <property type="molecule type" value="Genomic_DNA"/>
</dbReference>
<organism evidence="3 4">
    <name type="scientific">Gryllus longicercus</name>
    <dbReference type="NCBI Taxonomy" id="2509291"/>
    <lineage>
        <taxon>Eukaryota</taxon>
        <taxon>Metazoa</taxon>
        <taxon>Ecdysozoa</taxon>
        <taxon>Arthropoda</taxon>
        <taxon>Hexapoda</taxon>
        <taxon>Insecta</taxon>
        <taxon>Pterygota</taxon>
        <taxon>Neoptera</taxon>
        <taxon>Polyneoptera</taxon>
        <taxon>Orthoptera</taxon>
        <taxon>Ensifera</taxon>
        <taxon>Gryllidea</taxon>
        <taxon>Grylloidea</taxon>
        <taxon>Gryllidae</taxon>
        <taxon>Gryllinae</taxon>
        <taxon>Gryllus</taxon>
    </lineage>
</organism>
<accession>A0AAN9V8Q1</accession>
<dbReference type="GO" id="GO:0007274">
    <property type="term" value="P:neuromuscular synaptic transmission"/>
    <property type="evidence" value="ECO:0007669"/>
    <property type="project" value="TreeGrafter"/>
</dbReference>
<dbReference type="InterPro" id="IPR032751">
    <property type="entry name" value="Fuseless"/>
</dbReference>
<evidence type="ECO:0000256" key="1">
    <source>
        <dbReference type="SAM" id="MobiDB-lite"/>
    </source>
</evidence>
<reference evidence="3 4" key="1">
    <citation type="submission" date="2024-03" db="EMBL/GenBank/DDBJ databases">
        <title>The genome assembly and annotation of the cricket Gryllus longicercus Weissman &amp; Gray.</title>
        <authorList>
            <person name="Szrajer S."/>
            <person name="Gray D."/>
            <person name="Ylla G."/>
        </authorList>
    </citation>
    <scope>NUCLEOTIDE SEQUENCE [LARGE SCALE GENOMIC DNA]</scope>
    <source>
        <strain evidence="3">DAG 2021-001</strain>
        <tissue evidence="3">Whole body minus gut</tissue>
    </source>
</reference>
<dbReference type="Pfam" id="PF15993">
    <property type="entry name" value="Fuseless"/>
    <property type="match status" value="2"/>
</dbReference>
<dbReference type="GO" id="GO:0007270">
    <property type="term" value="P:neuron-neuron synaptic transmission"/>
    <property type="evidence" value="ECO:0007669"/>
    <property type="project" value="TreeGrafter"/>
</dbReference>
<keyword evidence="2" id="KW-0472">Membrane</keyword>
<protein>
    <recommendedName>
        <fullName evidence="5">Fuseless</fullName>
    </recommendedName>
</protein>
<feature type="transmembrane region" description="Helical" evidence="2">
    <location>
        <begin position="354"/>
        <end position="371"/>
    </location>
</feature>
<evidence type="ECO:0000313" key="3">
    <source>
        <dbReference type="EMBL" id="KAK7790557.1"/>
    </source>
</evidence>
<feature type="transmembrane region" description="Helical" evidence="2">
    <location>
        <begin position="315"/>
        <end position="334"/>
    </location>
</feature>
<feature type="compositionally biased region" description="Low complexity" evidence="1">
    <location>
        <begin position="1"/>
        <end position="15"/>
    </location>
</feature>
<keyword evidence="2" id="KW-1133">Transmembrane helix</keyword>
<feature type="compositionally biased region" description="Pro residues" evidence="1">
    <location>
        <begin position="16"/>
        <end position="43"/>
    </location>
</feature>
<dbReference type="GO" id="GO:0042734">
    <property type="term" value="C:presynaptic membrane"/>
    <property type="evidence" value="ECO:0007669"/>
    <property type="project" value="TreeGrafter"/>
</dbReference>
<dbReference type="GO" id="GO:0070073">
    <property type="term" value="P:clustering of voltage-gated calcium channels"/>
    <property type="evidence" value="ECO:0007669"/>
    <property type="project" value="TreeGrafter"/>
</dbReference>
<gene>
    <name evidence="3" type="ORF">R5R35_013073</name>
</gene>
<evidence type="ECO:0008006" key="5">
    <source>
        <dbReference type="Google" id="ProtNLM"/>
    </source>
</evidence>
<comment type="caution">
    <text evidence="3">The sequence shown here is derived from an EMBL/GenBank/DDBJ whole genome shotgun (WGS) entry which is preliminary data.</text>
</comment>
<dbReference type="Proteomes" id="UP001378592">
    <property type="component" value="Unassembled WGS sequence"/>
</dbReference>
<feature type="transmembrane region" description="Helical" evidence="2">
    <location>
        <begin position="244"/>
        <end position="265"/>
    </location>
</feature>
<keyword evidence="2" id="KW-0812">Transmembrane</keyword>
<evidence type="ECO:0000313" key="4">
    <source>
        <dbReference type="Proteomes" id="UP001378592"/>
    </source>
</evidence>
<feature type="region of interest" description="Disordered" evidence="1">
    <location>
        <begin position="1"/>
        <end position="48"/>
    </location>
</feature>
<feature type="transmembrane region" description="Helical" evidence="2">
    <location>
        <begin position="191"/>
        <end position="210"/>
    </location>
</feature>
<feature type="transmembrane region" description="Helical" evidence="2">
    <location>
        <begin position="285"/>
        <end position="303"/>
    </location>
</feature>
<dbReference type="PANTHER" id="PTHR35270:SF2">
    <property type="entry name" value="FUSELESS, ISOFORM A"/>
    <property type="match status" value="1"/>
</dbReference>
<feature type="transmembrane region" description="Helical" evidence="2">
    <location>
        <begin position="158"/>
        <end position="179"/>
    </location>
</feature>